<dbReference type="PATRIC" id="fig|158500.4.peg.3700"/>
<name>A0A031JTJ5_9SPHN</name>
<comment type="caution">
    <text evidence="1">The sequence shown here is derived from an EMBL/GenBank/DDBJ whole genome shotgun (WGS) entry which is preliminary data.</text>
</comment>
<gene>
    <name evidence="1" type="ORF">BV97_03624</name>
</gene>
<dbReference type="EMBL" id="JFYZ01000018">
    <property type="protein sequence ID" value="EZP80209.1"/>
    <property type="molecule type" value="Genomic_DNA"/>
</dbReference>
<evidence type="ECO:0000313" key="2">
    <source>
        <dbReference type="Proteomes" id="UP000024329"/>
    </source>
</evidence>
<protein>
    <submittedName>
        <fullName evidence="1">Uncharacterized protein</fullName>
    </submittedName>
</protein>
<reference evidence="1 2" key="1">
    <citation type="submission" date="2014-03" db="EMBL/GenBank/DDBJ databases">
        <title>Whole genome sequence of Novosphingobium resinovorum KF1.</title>
        <authorList>
            <person name="Gan H.M."/>
            <person name="Gan H.Y."/>
            <person name="Chew T.H."/>
            <person name="Savka M.A."/>
        </authorList>
    </citation>
    <scope>NUCLEOTIDE SEQUENCE [LARGE SCALE GENOMIC DNA]</scope>
    <source>
        <strain evidence="1 2">KF1</strain>
    </source>
</reference>
<sequence>MDNDSDCVEIAQVNRALDNAFFSGWPQDEFELLEFFVQLRKLTTADALAQEPIELPLTRQ</sequence>
<dbReference type="AlphaFoldDB" id="A0A031JTJ5"/>
<accession>A0A031JTJ5</accession>
<organism evidence="1 2">
    <name type="scientific">Novosphingobium resinovorum</name>
    <dbReference type="NCBI Taxonomy" id="158500"/>
    <lineage>
        <taxon>Bacteria</taxon>
        <taxon>Pseudomonadati</taxon>
        <taxon>Pseudomonadota</taxon>
        <taxon>Alphaproteobacteria</taxon>
        <taxon>Sphingomonadales</taxon>
        <taxon>Sphingomonadaceae</taxon>
        <taxon>Novosphingobium</taxon>
    </lineage>
</organism>
<dbReference type="Proteomes" id="UP000024329">
    <property type="component" value="Unassembled WGS sequence"/>
</dbReference>
<proteinExistence type="predicted"/>
<dbReference type="RefSeq" id="WP_036527464.1">
    <property type="nucleotide sequence ID" value="NZ_JFYZ01000018.1"/>
</dbReference>
<evidence type="ECO:0000313" key="1">
    <source>
        <dbReference type="EMBL" id="EZP80209.1"/>
    </source>
</evidence>